<feature type="compositionally biased region" description="Basic and acidic residues" evidence="2">
    <location>
        <begin position="98"/>
        <end position="110"/>
    </location>
</feature>
<feature type="region of interest" description="Disordered" evidence="2">
    <location>
        <begin position="44"/>
        <end position="71"/>
    </location>
</feature>
<reference evidence="5 6" key="1">
    <citation type="submission" date="2020-04" db="EMBL/GenBank/DDBJ databases">
        <title>Perkinsus olseni comparative genomics.</title>
        <authorList>
            <person name="Bogema D.R."/>
        </authorList>
    </citation>
    <scope>NUCLEOTIDE SEQUENCE [LARGE SCALE GENOMIC DNA]</scope>
    <source>
        <strain evidence="3">ATCC PRA-179</strain>
        <strain evidence="4">ATCC PRA-31</strain>
    </source>
</reference>
<feature type="region of interest" description="Disordered" evidence="2">
    <location>
        <begin position="94"/>
        <end position="114"/>
    </location>
</feature>
<gene>
    <name evidence="4" type="ORF">FOL46_008176</name>
    <name evidence="3" type="ORF">FOZ61_009064</name>
</gene>
<evidence type="ECO:0000256" key="1">
    <source>
        <dbReference type="SAM" id="Coils"/>
    </source>
</evidence>
<evidence type="ECO:0000256" key="2">
    <source>
        <dbReference type="SAM" id="MobiDB-lite"/>
    </source>
</evidence>
<dbReference type="Proteomes" id="UP000570595">
    <property type="component" value="Unassembled WGS sequence"/>
</dbReference>
<dbReference type="OrthoDB" id="10417662at2759"/>
<name>A0A7J6L970_PEROL</name>
<feature type="region of interest" description="Disordered" evidence="2">
    <location>
        <begin position="132"/>
        <end position="162"/>
    </location>
</feature>
<accession>A0A7J6L970</accession>
<keyword evidence="1" id="KW-0175">Coiled coil</keyword>
<feature type="region of interest" description="Disordered" evidence="2">
    <location>
        <begin position="397"/>
        <end position="431"/>
    </location>
</feature>
<organism evidence="4 6">
    <name type="scientific">Perkinsus olseni</name>
    <name type="common">Perkinsus atlanticus</name>
    <dbReference type="NCBI Taxonomy" id="32597"/>
    <lineage>
        <taxon>Eukaryota</taxon>
        <taxon>Sar</taxon>
        <taxon>Alveolata</taxon>
        <taxon>Perkinsozoa</taxon>
        <taxon>Perkinsea</taxon>
        <taxon>Perkinsida</taxon>
        <taxon>Perkinsidae</taxon>
        <taxon>Perkinsus</taxon>
    </lineage>
</organism>
<feature type="coiled-coil region" evidence="1">
    <location>
        <begin position="344"/>
        <end position="371"/>
    </location>
</feature>
<evidence type="ECO:0000313" key="5">
    <source>
        <dbReference type="Proteomes" id="UP000570595"/>
    </source>
</evidence>
<proteinExistence type="predicted"/>
<dbReference type="Proteomes" id="UP000572268">
    <property type="component" value="Unassembled WGS sequence"/>
</dbReference>
<sequence length="570" mass="62093">MSTTPRPADEDSSSSSSSCDDGVNQEDYIKLRNMINKHIIDPLQQQQQETEEEHHHLGPAGQGGGSGSVRPTAVTYKNLISLLLPTAQEYHNMRKRKQTEGTADRVEGDGRSTAVRPRPAVAALDTELDWQPGIRTHSPRTPTPPTLHFREKKGDGVGQGGSRVFTTAALRQSLTDRTSESLRVLQLYRGFCICNPSGQQLASGGGLGRVVVRMAVTRSRHVELPLDLPMPLRAINVKGEVCRVTIGSLWLLMASRSLPMGGSNDVQRSQQLVKDVANKFGIEVLDSARERQLLLAYLTGRSTMESLVGSDMWCPVEADPEAAAVTEGKKKRARVDPGDSCSARAEAVGRRLVLEEQLASLKEQLREATKHQHQQQTAASKPNLAVSRAVAALMQKTKAAASSSGRPAAETGEMEAPDTPSSPEDGEDGHAMTAMDAYDEGRGASSSRAAFTAVTADAVAAASSNNPELIALEVELEAKLQLQKQILIEYYRVSDQLRMERELVACYQRRGRHLEVEKARALTILLEHTKGAEVDADLKQCQLAVTPRTLKAQEHRTEHHADLAVQGLHM</sequence>
<protein>
    <submittedName>
        <fullName evidence="4">Uncharacterized protein</fullName>
    </submittedName>
</protein>
<dbReference type="AlphaFoldDB" id="A0A7J6L970"/>
<evidence type="ECO:0000313" key="3">
    <source>
        <dbReference type="EMBL" id="KAF4653321.1"/>
    </source>
</evidence>
<comment type="caution">
    <text evidence="4">The sequence shown here is derived from an EMBL/GenBank/DDBJ whole genome shotgun (WGS) entry which is preliminary data.</text>
</comment>
<feature type="region of interest" description="Disordered" evidence="2">
    <location>
        <begin position="1"/>
        <end position="23"/>
    </location>
</feature>
<evidence type="ECO:0000313" key="4">
    <source>
        <dbReference type="EMBL" id="KAF4655650.1"/>
    </source>
</evidence>
<dbReference type="EMBL" id="JABANN010000630">
    <property type="protein sequence ID" value="KAF4655650.1"/>
    <property type="molecule type" value="Genomic_DNA"/>
</dbReference>
<evidence type="ECO:0000313" key="6">
    <source>
        <dbReference type="Proteomes" id="UP000572268"/>
    </source>
</evidence>
<dbReference type="EMBL" id="JABAHT010000633">
    <property type="protein sequence ID" value="KAF4653321.1"/>
    <property type="molecule type" value="Genomic_DNA"/>
</dbReference>